<dbReference type="Pfam" id="PF17111">
    <property type="entry name" value="PigL_N"/>
    <property type="match status" value="1"/>
</dbReference>
<feature type="domain" description="Azaphilone pigments biosynthesis cluster protein L N-terminal" evidence="4">
    <location>
        <begin position="1"/>
        <end position="166"/>
    </location>
</feature>
<gene>
    <name evidence="6" type="ORF">BP5796_08189</name>
</gene>
<evidence type="ECO:0000259" key="4">
    <source>
        <dbReference type="Pfam" id="PF17111"/>
    </source>
</evidence>
<protein>
    <recommendedName>
        <fullName evidence="8">NACHT domain-containing protein</fullName>
    </recommendedName>
</protein>
<evidence type="ECO:0000256" key="2">
    <source>
        <dbReference type="PROSITE-ProRule" id="PRU00023"/>
    </source>
</evidence>
<dbReference type="PROSITE" id="PS50088">
    <property type="entry name" value="ANK_REPEAT"/>
    <property type="match status" value="2"/>
</dbReference>
<proteinExistence type="predicted"/>
<accession>A0A3D8RDP2</accession>
<dbReference type="Gene3D" id="1.25.40.20">
    <property type="entry name" value="Ankyrin repeat-containing domain"/>
    <property type="match status" value="3"/>
</dbReference>
<dbReference type="Pfam" id="PF24883">
    <property type="entry name" value="NPHP3_N"/>
    <property type="match status" value="1"/>
</dbReference>
<dbReference type="Gene3D" id="3.40.50.300">
    <property type="entry name" value="P-loop containing nucleotide triphosphate hydrolases"/>
    <property type="match status" value="1"/>
</dbReference>
<evidence type="ECO:0000256" key="3">
    <source>
        <dbReference type="SAM" id="MobiDB-lite"/>
    </source>
</evidence>
<dbReference type="Pfam" id="PF00023">
    <property type="entry name" value="Ank"/>
    <property type="match status" value="1"/>
</dbReference>
<keyword evidence="1" id="KW-0677">Repeat</keyword>
<dbReference type="InterPro" id="IPR031348">
    <property type="entry name" value="PigL_N"/>
</dbReference>
<evidence type="ECO:0000256" key="1">
    <source>
        <dbReference type="ARBA" id="ARBA00022737"/>
    </source>
</evidence>
<dbReference type="InterPro" id="IPR002110">
    <property type="entry name" value="Ankyrin_rpt"/>
</dbReference>
<dbReference type="SUPFAM" id="SSF52540">
    <property type="entry name" value="P-loop containing nucleoside triphosphate hydrolases"/>
    <property type="match status" value="1"/>
</dbReference>
<dbReference type="InterPro" id="IPR056884">
    <property type="entry name" value="NPHP3-like_N"/>
</dbReference>
<dbReference type="PANTHER" id="PTHR10039:SF15">
    <property type="entry name" value="NACHT DOMAIN-CONTAINING PROTEIN"/>
    <property type="match status" value="1"/>
</dbReference>
<dbReference type="Pfam" id="PF12796">
    <property type="entry name" value="Ank_2"/>
    <property type="match status" value="1"/>
</dbReference>
<keyword evidence="2" id="KW-0040">ANK repeat</keyword>
<dbReference type="SMART" id="SM00248">
    <property type="entry name" value="ANK"/>
    <property type="match status" value="9"/>
</dbReference>
<sequence length="1342" mass="149169">MDPISMTASIVGVATFADTVITRLYNYCKTVKDCEEEVRELLTEGTVLSAVLNKLAQVVQENEEEEEDEEEDGATNDISEVPRYITACHSVLNELNRILVRFERKASRQILNASTSKRTLSQLTTSDLKWPFSKSKTIELTERLSRYKGTCMLALATTQLSGIKSILQQFETTNNELAEIKADGKILVEAQCTKEVKEMLDWFGPVNPALKHQEFRKEYQEGTGYWIFKTPEYLRWAELQNSGLWIYAIPGAGKTILASLIIETMLRTRPKGFAYFYCRHSDQQSQKPQNIIGSLVSQLARQDQGALVAATSFYSKYHRSGQLETIPTPTELGELLRTLSAYFFDVTIVVDGLDEVGASLDVNRAELIHVLSNAHVLSRNSRTIILSRDEADIRVSLKEFESVSIAATSEDLQLYVAAKIVSLPIKDTKLRTEVFDALIDGAEGMFFWTVCQIQLLQDLPTPGLIRKALKSLPPGLPGTYVRIFERMESRYPAQVQILIQRALKWLVLGTPMSLKALAHAISLEDDTTSLCTEAIPEPESILVWFGCLLRTGNNGQVELAHYSIREFLLEPTMNMPSTLAGFLVQDKDRYYIAETTCTYLALSNFDCGKENISNTNSLKTFRETFPLASVTPLQVACRFKMFTTAARLLLEGHDSCTEFTGKSPLYLALANDTDRLCLSPVGDQAIVIIRQVTDQNTPAVEKPVTAKQRLFRALLEPGKNVNDILPCGIRNSGGIINDKVSPLYMSVAEKDLGIAQLLLDHGARLICNIESLYELMDSFACNGSTHWPGLWGALLERIIQQQGYDEVFLSVLLRHGKQRQDDMGPGENRVESACIIPNASLKAPEDPVIEAVQAGDVPATEFYLRRGSSIHVLDAEGRSLLMQSLLIGNPGIFKLLKKHGADIHAPEADGKTPIVKLCQQIKAGSLVQWLGDMHQIHFGGSELQEVFCFARTTRNIELLDFVAITVATQEERSLALTTTDIDNLTGMKSPLDREKLLSGHMTKTALSDHEGSEKDHLDTPKYPWEESTDPCFICWMTAKASPKVLKHILKARSKPDIECCNEHLCIAASRGDCSIVDVLLKHGEAPNRRNKTGRSPIHYATGFRDNFMFTLLKFNSLKSSGAFIYDNERETSNRTRIIELLGTHGADFNVKYKGQNAIHHALRCQYPDLELLLERGVPADLADCNGETPLLRACYENFMKGIEILLKLPEVVAKINESGDIDGTPLHCASVSGYTAVVEKLLDAGALIDYQMMPGNYYGPALYAACAEGYVDVVKLLLSRGASTTVRGPRYSSAMEIAQAFEELEVIEVLREYSSSKEHGDDPGYTGPNGSETEQMEEPALV</sequence>
<dbReference type="Proteomes" id="UP000256328">
    <property type="component" value="Unassembled WGS sequence"/>
</dbReference>
<reference evidence="6 7" key="1">
    <citation type="journal article" date="2018" name="IMA Fungus">
        <title>IMA Genome-F 9: Draft genome sequence of Annulohypoxylon stygium, Aspergillus mulundensis, Berkeleyomyces basicola (syn. Thielaviopsis basicola), Ceratocystis smalleyi, two Cercospora beticola strains, Coleophoma cylindrospora, Fusarium fracticaudum, Phialophora cf. hyalina, and Morchella septimelata.</title>
        <authorList>
            <person name="Wingfield B.D."/>
            <person name="Bills G.F."/>
            <person name="Dong Y."/>
            <person name="Huang W."/>
            <person name="Nel W.J."/>
            <person name="Swalarsk-Parry B.S."/>
            <person name="Vaghefi N."/>
            <person name="Wilken P.M."/>
            <person name="An Z."/>
            <person name="de Beer Z.W."/>
            <person name="De Vos L."/>
            <person name="Chen L."/>
            <person name="Duong T.A."/>
            <person name="Gao Y."/>
            <person name="Hammerbacher A."/>
            <person name="Kikkert J.R."/>
            <person name="Li Y."/>
            <person name="Li H."/>
            <person name="Li K."/>
            <person name="Li Q."/>
            <person name="Liu X."/>
            <person name="Ma X."/>
            <person name="Naidoo K."/>
            <person name="Pethybridge S.J."/>
            <person name="Sun J."/>
            <person name="Steenkamp E.T."/>
            <person name="van der Nest M.A."/>
            <person name="van Wyk S."/>
            <person name="Wingfield M.J."/>
            <person name="Xiong C."/>
            <person name="Yue Q."/>
            <person name="Zhang X."/>
        </authorList>
    </citation>
    <scope>NUCLEOTIDE SEQUENCE [LARGE SCALE GENOMIC DNA]</scope>
    <source>
        <strain evidence="6 7">BP5796</strain>
    </source>
</reference>
<evidence type="ECO:0000259" key="5">
    <source>
        <dbReference type="Pfam" id="PF24883"/>
    </source>
</evidence>
<feature type="domain" description="Nephrocystin 3-like N-terminal" evidence="5">
    <location>
        <begin position="222"/>
        <end position="388"/>
    </location>
</feature>
<feature type="compositionally biased region" description="Basic and acidic residues" evidence="3">
    <location>
        <begin position="1313"/>
        <end position="1322"/>
    </location>
</feature>
<evidence type="ECO:0000313" key="6">
    <source>
        <dbReference type="EMBL" id="RDW72155.1"/>
    </source>
</evidence>
<feature type="repeat" description="ANK" evidence="2">
    <location>
        <begin position="1221"/>
        <end position="1253"/>
    </location>
</feature>
<dbReference type="OrthoDB" id="1577640at2759"/>
<dbReference type="PROSITE" id="PS50297">
    <property type="entry name" value="ANK_REP_REGION"/>
    <property type="match status" value="1"/>
</dbReference>
<dbReference type="EMBL" id="PDLN01000011">
    <property type="protein sequence ID" value="RDW72155.1"/>
    <property type="molecule type" value="Genomic_DNA"/>
</dbReference>
<name>A0A3D8RDP2_9HELO</name>
<evidence type="ECO:0000313" key="7">
    <source>
        <dbReference type="Proteomes" id="UP000256328"/>
    </source>
</evidence>
<dbReference type="InterPro" id="IPR027417">
    <property type="entry name" value="P-loop_NTPase"/>
</dbReference>
<keyword evidence="7" id="KW-1185">Reference proteome</keyword>
<feature type="repeat" description="ANK" evidence="2">
    <location>
        <begin position="1261"/>
        <end position="1289"/>
    </location>
</feature>
<dbReference type="SUPFAM" id="SSF48403">
    <property type="entry name" value="Ankyrin repeat"/>
    <property type="match status" value="2"/>
</dbReference>
<organism evidence="6 7">
    <name type="scientific">Coleophoma crateriformis</name>
    <dbReference type="NCBI Taxonomy" id="565419"/>
    <lineage>
        <taxon>Eukaryota</taxon>
        <taxon>Fungi</taxon>
        <taxon>Dikarya</taxon>
        <taxon>Ascomycota</taxon>
        <taxon>Pezizomycotina</taxon>
        <taxon>Leotiomycetes</taxon>
        <taxon>Helotiales</taxon>
        <taxon>Dermateaceae</taxon>
        <taxon>Coleophoma</taxon>
    </lineage>
</organism>
<dbReference type="PANTHER" id="PTHR10039">
    <property type="entry name" value="AMELOGENIN"/>
    <property type="match status" value="1"/>
</dbReference>
<comment type="caution">
    <text evidence="6">The sequence shown here is derived from an EMBL/GenBank/DDBJ whole genome shotgun (WGS) entry which is preliminary data.</text>
</comment>
<dbReference type="InterPro" id="IPR036770">
    <property type="entry name" value="Ankyrin_rpt-contain_sf"/>
</dbReference>
<feature type="region of interest" description="Disordered" evidence="3">
    <location>
        <begin position="1313"/>
        <end position="1342"/>
    </location>
</feature>
<evidence type="ECO:0008006" key="8">
    <source>
        <dbReference type="Google" id="ProtNLM"/>
    </source>
</evidence>